<keyword evidence="4" id="KW-1133">Transmembrane helix</keyword>
<dbReference type="AlphaFoldDB" id="A0A0K2SX32"/>
<dbReference type="Gene3D" id="1.20.58.90">
    <property type="match status" value="1"/>
</dbReference>
<dbReference type="PROSITE" id="PS50238">
    <property type="entry name" value="RHOGAP"/>
    <property type="match status" value="1"/>
</dbReference>
<dbReference type="PANTHER" id="PTHR12783">
    <property type="entry name" value="RALA BINDING PROTEIN 1 RALBP1"/>
    <property type="match status" value="1"/>
</dbReference>
<dbReference type="SMART" id="SM00324">
    <property type="entry name" value="RhoGAP"/>
    <property type="match status" value="1"/>
</dbReference>
<feature type="compositionally biased region" description="Basic residues" evidence="3">
    <location>
        <begin position="19"/>
        <end position="28"/>
    </location>
</feature>
<dbReference type="Pfam" id="PF20924">
    <property type="entry name" value="RLIP76_Ral-bd"/>
    <property type="match status" value="1"/>
</dbReference>
<keyword evidence="4" id="KW-0472">Membrane</keyword>
<dbReference type="OrthoDB" id="10033734at2759"/>
<feature type="transmembrane region" description="Helical" evidence="4">
    <location>
        <begin position="754"/>
        <end position="774"/>
    </location>
</feature>
<keyword evidence="4" id="KW-0812">Transmembrane</keyword>
<evidence type="ECO:0000256" key="3">
    <source>
        <dbReference type="SAM" id="MobiDB-lite"/>
    </source>
</evidence>
<name>A0A0K2SX32_LEPSM</name>
<feature type="coiled-coil region" evidence="2">
    <location>
        <begin position="713"/>
        <end position="740"/>
    </location>
</feature>
<dbReference type="InterPro" id="IPR000198">
    <property type="entry name" value="RhoGAP_dom"/>
</dbReference>
<feature type="region of interest" description="Disordered" evidence="3">
    <location>
        <begin position="443"/>
        <end position="480"/>
    </location>
</feature>
<dbReference type="InterPro" id="IPR049041">
    <property type="entry name" value="RalBP1-like_Ral-bd"/>
</dbReference>
<proteinExistence type="predicted"/>
<feature type="compositionally biased region" description="Basic and acidic residues" evidence="3">
    <location>
        <begin position="450"/>
        <end position="472"/>
    </location>
</feature>
<evidence type="ECO:0000313" key="6">
    <source>
        <dbReference type="EMBL" id="CDW18304.1"/>
    </source>
</evidence>
<protein>
    <submittedName>
        <fullName evidence="6">RalAbinding protein 1like [Aplysia californica]</fullName>
    </submittedName>
</protein>
<feature type="domain" description="Rho-GAP" evidence="5">
    <location>
        <begin position="132"/>
        <end position="335"/>
    </location>
</feature>
<dbReference type="Gene3D" id="1.10.555.10">
    <property type="entry name" value="Rho GTPase activation protein"/>
    <property type="match status" value="1"/>
</dbReference>
<organism evidence="6">
    <name type="scientific">Lepeophtheirus salmonis</name>
    <name type="common">Salmon louse</name>
    <name type="synonym">Caligus salmonis</name>
    <dbReference type="NCBI Taxonomy" id="72036"/>
    <lineage>
        <taxon>Eukaryota</taxon>
        <taxon>Metazoa</taxon>
        <taxon>Ecdysozoa</taxon>
        <taxon>Arthropoda</taxon>
        <taxon>Crustacea</taxon>
        <taxon>Multicrustacea</taxon>
        <taxon>Hexanauplia</taxon>
        <taxon>Copepoda</taxon>
        <taxon>Siphonostomatoida</taxon>
        <taxon>Caligidae</taxon>
        <taxon>Lepeophtheirus</taxon>
    </lineage>
</organism>
<keyword evidence="1" id="KW-0343">GTPase activation</keyword>
<feature type="region of interest" description="Disordered" evidence="3">
    <location>
        <begin position="1"/>
        <end position="122"/>
    </location>
</feature>
<evidence type="ECO:0000256" key="1">
    <source>
        <dbReference type="ARBA" id="ARBA00022468"/>
    </source>
</evidence>
<feature type="compositionally biased region" description="Basic residues" evidence="3">
    <location>
        <begin position="99"/>
        <end position="110"/>
    </location>
</feature>
<dbReference type="PANTHER" id="PTHR12783:SF5">
    <property type="entry name" value="RALA-BINDING PROTEIN 1"/>
    <property type="match status" value="1"/>
</dbReference>
<evidence type="ECO:0000256" key="4">
    <source>
        <dbReference type="SAM" id="Phobius"/>
    </source>
</evidence>
<dbReference type="EMBL" id="HACA01000943">
    <property type="protein sequence ID" value="CDW18304.1"/>
    <property type="molecule type" value="Transcribed_RNA"/>
</dbReference>
<evidence type="ECO:0000259" key="5">
    <source>
        <dbReference type="PROSITE" id="PS50238"/>
    </source>
</evidence>
<dbReference type="GO" id="GO:0007264">
    <property type="term" value="P:small GTPase-mediated signal transduction"/>
    <property type="evidence" value="ECO:0007669"/>
    <property type="project" value="InterPro"/>
</dbReference>
<reference evidence="6" key="1">
    <citation type="submission" date="2014-05" db="EMBL/GenBank/DDBJ databases">
        <authorList>
            <person name="Chronopoulou M."/>
        </authorList>
    </citation>
    <scope>NUCLEOTIDE SEQUENCE</scope>
    <source>
        <tissue evidence="6">Whole organism</tissue>
    </source>
</reference>
<dbReference type="GO" id="GO:0031267">
    <property type="term" value="F:small GTPase binding"/>
    <property type="evidence" value="ECO:0007669"/>
    <property type="project" value="InterPro"/>
</dbReference>
<evidence type="ECO:0000256" key="2">
    <source>
        <dbReference type="SAM" id="Coils"/>
    </source>
</evidence>
<dbReference type="Pfam" id="PF00620">
    <property type="entry name" value="RhoGAP"/>
    <property type="match status" value="1"/>
</dbReference>
<dbReference type="InterPro" id="IPR039767">
    <property type="entry name" value="RALBP1"/>
</dbReference>
<dbReference type="InterPro" id="IPR008936">
    <property type="entry name" value="Rho_GTPase_activation_prot"/>
</dbReference>
<sequence length="787" mass="88536">MSDQSDFSGGSGGGGNDQKHKKDRKKVKERPYAHLGEDLSSADDDGGNNETKSPIKLKKSKAFMFGSAKKDKKKEGKGESSSGLAGGVSDSIGNESKKKDKHKLKLKKSSKHSDKQGIDEAVDEEPAPIFGVPLNVAAQRHKCHDEIKLPLIVRECIDFIEHGGGIESEGIYRSSGVKSKVNKLKAIYDSPSKRNFSLSLLHSYDFTVVASVLKLFLRELPEPVLTKSLTPRFEVVSSYTDPRSRIEGIKNLMLELPECNRVLIQWVFVHMTHVIERERFNKMSLQNVSIVLSPTLKISHRVLNCFFENSHVLFGGIKLKRYIPPLTAETLNSLGLPECPEEIEEEIRKQDSLLGDLHLQISSGAASKKTEEQIWEQQRIVTQLKRKLRTEKKKVDQEVDVTVEKTIIDPKPKYEPIDYDEIIDFTLRELPIVEEKVQKVQAEAAPVVKNDSKTSGEGSKLVKESETNRESSESASFSTGSIISHSEIKERVIVENVEAPIETAESVVVQNEISNTSDQIKCPSIPLNEESKVLNNEIKAIPESQESMQTKNVESKFKAIPESQESMQTTNVESKFKAENVTVIRLGSNEDEQDSIHSTGPKVAFKLPSSTNANSFIYIPPSPGFPLLPPPPGKSGNNRHQRVLQPVPAFPPKSKSLPREFSLAPSKIYDFFENEEMEQASPIQNESKTTLAGENLLEVFKLEFEYDELKVLESELMRRKEIEKKEILELKEEIASMQTLYQYRSVYPFQITKLIVLLNICFLGRALWIVRRALQMKHLIKKMVSKS</sequence>
<dbReference type="SUPFAM" id="SSF48350">
    <property type="entry name" value="GTPase activation domain, GAP"/>
    <property type="match status" value="1"/>
</dbReference>
<accession>A0A0K2SX32</accession>
<dbReference type="GO" id="GO:0005096">
    <property type="term" value="F:GTPase activator activity"/>
    <property type="evidence" value="ECO:0007669"/>
    <property type="project" value="UniProtKB-KW"/>
</dbReference>
<keyword evidence="2" id="KW-0175">Coiled coil</keyword>